<name>A0A0B7AH57_9EUPU</name>
<feature type="non-terminal residue" evidence="1">
    <location>
        <position position="67"/>
    </location>
</feature>
<reference evidence="1" key="1">
    <citation type="submission" date="2014-12" db="EMBL/GenBank/DDBJ databases">
        <title>Insight into the proteome of Arion vulgaris.</title>
        <authorList>
            <person name="Aradska J."/>
            <person name="Bulat T."/>
            <person name="Smidak R."/>
            <person name="Sarate P."/>
            <person name="Gangsoo J."/>
            <person name="Sialana F."/>
            <person name="Bilban M."/>
            <person name="Lubec G."/>
        </authorList>
    </citation>
    <scope>NUCLEOTIDE SEQUENCE</scope>
    <source>
        <tissue evidence="1">Skin</tissue>
    </source>
</reference>
<dbReference type="AlphaFoldDB" id="A0A0B7AH57"/>
<accession>A0A0B7AH57</accession>
<dbReference type="EMBL" id="HACG01032400">
    <property type="protein sequence ID" value="CEK79265.1"/>
    <property type="molecule type" value="Transcribed_RNA"/>
</dbReference>
<protein>
    <submittedName>
        <fullName evidence="1">Uncharacterized protein</fullName>
    </submittedName>
</protein>
<proteinExistence type="predicted"/>
<gene>
    <name evidence="1" type="primary">ORF114529</name>
</gene>
<evidence type="ECO:0000313" key="1">
    <source>
        <dbReference type="EMBL" id="CEK79265.1"/>
    </source>
</evidence>
<organism evidence="1">
    <name type="scientific">Arion vulgaris</name>
    <dbReference type="NCBI Taxonomy" id="1028688"/>
    <lineage>
        <taxon>Eukaryota</taxon>
        <taxon>Metazoa</taxon>
        <taxon>Spiralia</taxon>
        <taxon>Lophotrochozoa</taxon>
        <taxon>Mollusca</taxon>
        <taxon>Gastropoda</taxon>
        <taxon>Heterobranchia</taxon>
        <taxon>Euthyneura</taxon>
        <taxon>Panpulmonata</taxon>
        <taxon>Eupulmonata</taxon>
        <taxon>Stylommatophora</taxon>
        <taxon>Helicina</taxon>
        <taxon>Arionoidea</taxon>
        <taxon>Arionidae</taxon>
        <taxon>Arion</taxon>
    </lineage>
</organism>
<sequence length="67" mass="7642">MKKDISSEIVHSNHCSLGPPLFLSITQTAVQLNSLLSSMHRFYWKLTKRHLKSENAHLYGGDTDTKE</sequence>